<comment type="similarity">
    <text evidence="1 3">Belongs to the EXO70 family.</text>
</comment>
<dbReference type="InterPro" id="IPR046364">
    <property type="entry name" value="Exo70_C"/>
</dbReference>
<dbReference type="PANTHER" id="PTHR12542:SF38">
    <property type="entry name" value="EXOCYST SUBUNIT EXO70 FAMILY PROTEIN"/>
    <property type="match status" value="1"/>
</dbReference>
<evidence type="ECO:0000256" key="3">
    <source>
        <dbReference type="RuleBase" id="RU365026"/>
    </source>
</evidence>
<feature type="domain" description="Exocyst complex subunit Exo70 C-terminal" evidence="4">
    <location>
        <begin position="2"/>
        <end position="111"/>
    </location>
</feature>
<keyword evidence="3" id="KW-0653">Protein transport</keyword>
<keyword evidence="6" id="KW-1185">Reference proteome</keyword>
<organism evidence="5 6">
    <name type="scientific">Hibiscus sabdariffa</name>
    <name type="common">roselle</name>
    <dbReference type="NCBI Taxonomy" id="183260"/>
    <lineage>
        <taxon>Eukaryota</taxon>
        <taxon>Viridiplantae</taxon>
        <taxon>Streptophyta</taxon>
        <taxon>Embryophyta</taxon>
        <taxon>Tracheophyta</taxon>
        <taxon>Spermatophyta</taxon>
        <taxon>Magnoliopsida</taxon>
        <taxon>eudicotyledons</taxon>
        <taxon>Gunneridae</taxon>
        <taxon>Pentapetalae</taxon>
        <taxon>rosids</taxon>
        <taxon>malvids</taxon>
        <taxon>Malvales</taxon>
        <taxon>Malvaceae</taxon>
        <taxon>Malvoideae</taxon>
        <taxon>Hibiscus</taxon>
    </lineage>
</organism>
<dbReference type="InterPro" id="IPR004140">
    <property type="entry name" value="Exo70"/>
</dbReference>
<dbReference type="InterPro" id="IPR016159">
    <property type="entry name" value="Cullin_repeat-like_dom_sf"/>
</dbReference>
<accession>A0ABR2CXC0</accession>
<evidence type="ECO:0000256" key="1">
    <source>
        <dbReference type="ARBA" id="ARBA00006756"/>
    </source>
</evidence>
<protein>
    <recommendedName>
        <fullName evidence="3">Exocyst subunit Exo70 family protein</fullName>
    </recommendedName>
</protein>
<evidence type="ECO:0000259" key="4">
    <source>
        <dbReference type="Pfam" id="PF03081"/>
    </source>
</evidence>
<evidence type="ECO:0000313" key="6">
    <source>
        <dbReference type="Proteomes" id="UP001472677"/>
    </source>
</evidence>
<dbReference type="PANTHER" id="PTHR12542">
    <property type="entry name" value="EXOCYST COMPLEX PROTEIN EXO70"/>
    <property type="match status" value="1"/>
</dbReference>
<evidence type="ECO:0000256" key="2">
    <source>
        <dbReference type="ARBA" id="ARBA00022448"/>
    </source>
</evidence>
<sequence>MVKQFPENYERLAFGNVFASLPKNPTAPMTPTEAKECFRKFNVSFEAAYWKHISMVVPDSKLRDQIKASIGMKLVAVYHFFYNHILATGDEKSVTLFIRFFPEDVGNYLSDLFIRMAGSGSSSLSSSQSEMRMDP</sequence>
<keyword evidence="3" id="KW-0268">Exocytosis</keyword>
<dbReference type="Pfam" id="PF03081">
    <property type="entry name" value="Exo70_C"/>
    <property type="match status" value="1"/>
</dbReference>
<reference evidence="5 6" key="1">
    <citation type="journal article" date="2024" name="G3 (Bethesda)">
        <title>Genome assembly of Hibiscus sabdariffa L. provides insights into metabolisms of medicinal natural products.</title>
        <authorList>
            <person name="Kim T."/>
        </authorList>
    </citation>
    <scope>NUCLEOTIDE SEQUENCE [LARGE SCALE GENOMIC DNA]</scope>
    <source>
        <strain evidence="5">TK-2024</strain>
        <tissue evidence="5">Old leaves</tissue>
    </source>
</reference>
<keyword evidence="2 3" id="KW-0813">Transport</keyword>
<dbReference type="EMBL" id="JBBPBM010000041">
    <property type="protein sequence ID" value="KAK8525010.1"/>
    <property type="molecule type" value="Genomic_DNA"/>
</dbReference>
<comment type="function">
    <text evidence="3">Component of the exocyst complex.</text>
</comment>
<dbReference type="Gene3D" id="1.20.1280.170">
    <property type="entry name" value="Exocyst complex component Exo70"/>
    <property type="match status" value="1"/>
</dbReference>
<dbReference type="SUPFAM" id="SSF74788">
    <property type="entry name" value="Cullin repeat-like"/>
    <property type="match status" value="1"/>
</dbReference>
<proteinExistence type="inferred from homology"/>
<comment type="caution">
    <text evidence="5">The sequence shown here is derived from an EMBL/GenBank/DDBJ whole genome shotgun (WGS) entry which is preliminary data.</text>
</comment>
<evidence type="ECO:0000313" key="5">
    <source>
        <dbReference type="EMBL" id="KAK8525010.1"/>
    </source>
</evidence>
<name>A0ABR2CXC0_9ROSI</name>
<gene>
    <name evidence="5" type="ORF">V6N12_029859</name>
</gene>
<dbReference type="Proteomes" id="UP001472677">
    <property type="component" value="Unassembled WGS sequence"/>
</dbReference>